<proteinExistence type="predicted"/>
<organism evidence="2 3">
    <name type="scientific">Rubroshorea leprosula</name>
    <dbReference type="NCBI Taxonomy" id="152421"/>
    <lineage>
        <taxon>Eukaryota</taxon>
        <taxon>Viridiplantae</taxon>
        <taxon>Streptophyta</taxon>
        <taxon>Embryophyta</taxon>
        <taxon>Tracheophyta</taxon>
        <taxon>Spermatophyta</taxon>
        <taxon>Magnoliopsida</taxon>
        <taxon>eudicotyledons</taxon>
        <taxon>Gunneridae</taxon>
        <taxon>Pentapetalae</taxon>
        <taxon>rosids</taxon>
        <taxon>malvids</taxon>
        <taxon>Malvales</taxon>
        <taxon>Dipterocarpaceae</taxon>
        <taxon>Rubroshorea</taxon>
    </lineage>
</organism>
<dbReference type="EMBL" id="BPVZ01000015">
    <property type="protein sequence ID" value="GKV00023.1"/>
    <property type="molecule type" value="Genomic_DNA"/>
</dbReference>
<dbReference type="AlphaFoldDB" id="A0AAV5IQ02"/>
<name>A0AAV5IQ02_9ROSI</name>
<gene>
    <name evidence="2" type="ORF">SLEP1_g12786</name>
</gene>
<keyword evidence="1" id="KW-0732">Signal</keyword>
<feature type="signal peptide" evidence="1">
    <location>
        <begin position="1"/>
        <end position="21"/>
    </location>
</feature>
<sequence length="37" mass="4321">MIYLFWVSFSLLLVPENPAKSHRIHHSGSVPSDWIKK</sequence>
<keyword evidence="3" id="KW-1185">Reference proteome</keyword>
<evidence type="ECO:0000313" key="3">
    <source>
        <dbReference type="Proteomes" id="UP001054252"/>
    </source>
</evidence>
<reference evidence="2 3" key="1">
    <citation type="journal article" date="2021" name="Commun. Biol.">
        <title>The genome of Shorea leprosula (Dipterocarpaceae) highlights the ecological relevance of drought in aseasonal tropical rainforests.</title>
        <authorList>
            <person name="Ng K.K.S."/>
            <person name="Kobayashi M.J."/>
            <person name="Fawcett J.A."/>
            <person name="Hatakeyama M."/>
            <person name="Paape T."/>
            <person name="Ng C.H."/>
            <person name="Ang C.C."/>
            <person name="Tnah L.H."/>
            <person name="Lee C.T."/>
            <person name="Nishiyama T."/>
            <person name="Sese J."/>
            <person name="O'Brien M.J."/>
            <person name="Copetti D."/>
            <person name="Mohd Noor M.I."/>
            <person name="Ong R.C."/>
            <person name="Putra M."/>
            <person name="Sireger I.Z."/>
            <person name="Indrioko S."/>
            <person name="Kosugi Y."/>
            <person name="Izuno A."/>
            <person name="Isagi Y."/>
            <person name="Lee S.L."/>
            <person name="Shimizu K.K."/>
        </authorList>
    </citation>
    <scope>NUCLEOTIDE SEQUENCE [LARGE SCALE GENOMIC DNA]</scope>
    <source>
        <strain evidence="2">214</strain>
    </source>
</reference>
<evidence type="ECO:0000313" key="2">
    <source>
        <dbReference type="EMBL" id="GKV00023.1"/>
    </source>
</evidence>
<accession>A0AAV5IQ02</accession>
<protein>
    <submittedName>
        <fullName evidence="2">Uncharacterized protein</fullName>
    </submittedName>
</protein>
<feature type="chain" id="PRO_5043338376" evidence="1">
    <location>
        <begin position="22"/>
        <end position="37"/>
    </location>
</feature>
<dbReference type="Proteomes" id="UP001054252">
    <property type="component" value="Unassembled WGS sequence"/>
</dbReference>
<comment type="caution">
    <text evidence="2">The sequence shown here is derived from an EMBL/GenBank/DDBJ whole genome shotgun (WGS) entry which is preliminary data.</text>
</comment>
<evidence type="ECO:0000256" key="1">
    <source>
        <dbReference type="SAM" id="SignalP"/>
    </source>
</evidence>